<keyword evidence="11" id="KW-1185">Reference proteome</keyword>
<feature type="domain" description="tRNA (adenine(58)-N(1))-methyltransferase catalytic subunit TRM61 C-terminal" evidence="9">
    <location>
        <begin position="59"/>
        <end position="247"/>
    </location>
</feature>
<keyword evidence="5" id="KW-0949">S-adenosyl-L-methionine</keyword>
<proteinExistence type="predicted"/>
<dbReference type="GO" id="GO:0030488">
    <property type="term" value="P:tRNA methylation"/>
    <property type="evidence" value="ECO:0007669"/>
    <property type="project" value="InterPro"/>
</dbReference>
<evidence type="ECO:0000256" key="2">
    <source>
        <dbReference type="ARBA" id="ARBA00012796"/>
    </source>
</evidence>
<dbReference type="OrthoDB" id="1925287at2759"/>
<evidence type="ECO:0000256" key="4">
    <source>
        <dbReference type="ARBA" id="ARBA00022679"/>
    </source>
</evidence>
<gene>
    <name evidence="10" type="ORF">ECPE_LOCUS10539</name>
</gene>
<evidence type="ECO:0000313" key="12">
    <source>
        <dbReference type="WBParaSite" id="ECPE_0001057201-mRNA-1"/>
    </source>
</evidence>
<name>A0A183AUA5_9TREM</name>
<dbReference type="Pfam" id="PF08704">
    <property type="entry name" value="GCD14"/>
    <property type="match status" value="1"/>
</dbReference>
<protein>
    <recommendedName>
        <fullName evidence="2">tRNA (adenine(58)-N(1))-methyltransferase</fullName>
        <ecNumber evidence="2">2.1.1.220</ecNumber>
    </recommendedName>
</protein>
<dbReference type="InterPro" id="IPR029063">
    <property type="entry name" value="SAM-dependent_MTases_sf"/>
</dbReference>
<evidence type="ECO:0000313" key="10">
    <source>
        <dbReference type="EMBL" id="VDP87221.1"/>
    </source>
</evidence>
<organism evidence="12">
    <name type="scientific">Echinostoma caproni</name>
    <dbReference type="NCBI Taxonomy" id="27848"/>
    <lineage>
        <taxon>Eukaryota</taxon>
        <taxon>Metazoa</taxon>
        <taxon>Spiralia</taxon>
        <taxon>Lophotrochozoa</taxon>
        <taxon>Platyhelminthes</taxon>
        <taxon>Trematoda</taxon>
        <taxon>Digenea</taxon>
        <taxon>Plagiorchiida</taxon>
        <taxon>Echinostomata</taxon>
        <taxon>Echinostomatoidea</taxon>
        <taxon>Echinostomatidae</taxon>
        <taxon>Echinostoma</taxon>
    </lineage>
</organism>
<dbReference type="GO" id="GO:0160107">
    <property type="term" value="F:tRNA (adenine(58)-N1)-methyltransferase activity"/>
    <property type="evidence" value="ECO:0007669"/>
    <property type="project" value="UniProtKB-EC"/>
</dbReference>
<dbReference type="EMBL" id="UZAN01049243">
    <property type="protein sequence ID" value="VDP87221.1"/>
    <property type="molecule type" value="Genomic_DNA"/>
</dbReference>
<evidence type="ECO:0000256" key="6">
    <source>
        <dbReference type="ARBA" id="ARBA00022694"/>
    </source>
</evidence>
<dbReference type="SUPFAM" id="SSF53335">
    <property type="entry name" value="S-adenosyl-L-methionine-dependent methyltransferases"/>
    <property type="match status" value="1"/>
</dbReference>
<evidence type="ECO:0000256" key="7">
    <source>
        <dbReference type="ARBA" id="ARBA00023242"/>
    </source>
</evidence>
<keyword evidence="4" id="KW-0808">Transferase</keyword>
<dbReference type="PROSITE" id="PS51620">
    <property type="entry name" value="SAM_TRM61"/>
    <property type="match status" value="1"/>
</dbReference>
<dbReference type="Gene3D" id="3.40.50.150">
    <property type="entry name" value="Vaccinia Virus protein VP39"/>
    <property type="match status" value="1"/>
</dbReference>
<sequence length="251" mass="27952">MVGSFAVTTKGEAWTLGIRNFLMCQFVASQYANSSIISINPFYFFHFRHPAFQVSTSRGHVHMLAFDPVLWSYSLPHRTQIIYPPDASLIVGGLDLLPGKCVMEAGTGSGSLTHFLAQAIWPTGRVRSFEFHLGRVGRAIEEFQSHELSNVVSVTHRDVCADGFPPLDGVDAVSLDLPQPWLVIPSLPSVFRTDYGRVCSFSPCIEQVQRTALALKKAGFVHIQTMECLQRNYDVVRAVMNVPNLGRLHFE</sequence>
<dbReference type="GO" id="GO:0005634">
    <property type="term" value="C:nucleus"/>
    <property type="evidence" value="ECO:0007669"/>
    <property type="project" value="UniProtKB-SubCell"/>
</dbReference>
<keyword evidence="6" id="KW-0819">tRNA processing</keyword>
<dbReference type="WBParaSite" id="ECPE_0001057201-mRNA-1">
    <property type="protein sequence ID" value="ECPE_0001057201-mRNA-1"/>
    <property type="gene ID" value="ECPE_0001057201"/>
</dbReference>
<comment type="subcellular location">
    <subcellularLocation>
        <location evidence="1">Nucleus</location>
    </subcellularLocation>
</comment>
<dbReference type="InterPro" id="IPR049470">
    <property type="entry name" value="TRM61_C"/>
</dbReference>
<dbReference type="Proteomes" id="UP000272942">
    <property type="component" value="Unassembled WGS sequence"/>
</dbReference>
<accession>A0A183AUA5</accession>
<evidence type="ECO:0000259" key="9">
    <source>
        <dbReference type="Pfam" id="PF08704"/>
    </source>
</evidence>
<dbReference type="InterPro" id="IPR014816">
    <property type="entry name" value="tRNA_MeTrfase_Gcd14"/>
</dbReference>
<dbReference type="PANTHER" id="PTHR12133:SF2">
    <property type="entry name" value="TRNA (ADENINE(58)-N(1))-METHYLTRANSFERASE CATALYTIC SUBUNIT TRMT61A"/>
    <property type="match status" value="1"/>
</dbReference>
<keyword evidence="7" id="KW-0539">Nucleus</keyword>
<dbReference type="PANTHER" id="PTHR12133">
    <property type="entry name" value="TRNA (ADENINE(58)-N(1))-METHYLTRANSFERASE"/>
    <property type="match status" value="1"/>
</dbReference>
<reference evidence="12" key="1">
    <citation type="submission" date="2016-06" db="UniProtKB">
        <authorList>
            <consortium name="WormBaseParasite"/>
        </authorList>
    </citation>
    <scope>IDENTIFICATION</scope>
</reference>
<keyword evidence="3" id="KW-0489">Methyltransferase</keyword>
<evidence type="ECO:0000256" key="8">
    <source>
        <dbReference type="ARBA" id="ARBA00048481"/>
    </source>
</evidence>
<dbReference type="EC" id="2.1.1.220" evidence="2"/>
<evidence type="ECO:0000256" key="5">
    <source>
        <dbReference type="ARBA" id="ARBA00022691"/>
    </source>
</evidence>
<evidence type="ECO:0000313" key="11">
    <source>
        <dbReference type="Proteomes" id="UP000272942"/>
    </source>
</evidence>
<dbReference type="GO" id="GO:0031515">
    <property type="term" value="C:tRNA (m1A) methyltransferase complex"/>
    <property type="evidence" value="ECO:0007669"/>
    <property type="project" value="InterPro"/>
</dbReference>
<dbReference type="AlphaFoldDB" id="A0A183AUA5"/>
<evidence type="ECO:0000256" key="1">
    <source>
        <dbReference type="ARBA" id="ARBA00004123"/>
    </source>
</evidence>
<comment type="catalytic activity">
    <reaction evidence="8">
        <text>an adenosine in mRNA + S-adenosyl-L-methionine = an N(1)-methyladenosine in mRNA + S-adenosyl-L-homocysteine + H(+)</text>
        <dbReference type="Rhea" id="RHEA:55392"/>
        <dbReference type="Rhea" id="RHEA-COMP:12414"/>
        <dbReference type="Rhea" id="RHEA-COMP:12415"/>
        <dbReference type="ChEBI" id="CHEBI:15378"/>
        <dbReference type="ChEBI" id="CHEBI:57856"/>
        <dbReference type="ChEBI" id="CHEBI:59789"/>
        <dbReference type="ChEBI" id="CHEBI:74411"/>
        <dbReference type="ChEBI" id="CHEBI:74491"/>
    </reaction>
</comment>
<reference evidence="10 11" key="2">
    <citation type="submission" date="2018-11" db="EMBL/GenBank/DDBJ databases">
        <authorList>
            <consortium name="Pathogen Informatics"/>
        </authorList>
    </citation>
    <scope>NUCLEOTIDE SEQUENCE [LARGE SCALE GENOMIC DNA]</scope>
    <source>
        <strain evidence="10 11">Egypt</strain>
    </source>
</reference>
<evidence type="ECO:0000256" key="3">
    <source>
        <dbReference type="ARBA" id="ARBA00022603"/>
    </source>
</evidence>